<evidence type="ECO:0000256" key="11">
    <source>
        <dbReference type="ARBA" id="ARBA00049348"/>
    </source>
</evidence>
<accession>A0ABR3IZZ7</accession>
<sequence length="217" mass="23850">MSMLSANLGEDLVSSWSYRDHSTAASESFRNSRSGQRQVASLQPENALDTCGSKAPNSTLTFQAHVDCTDGGHFSAAKDFSNCDITYPTSVVDRQSFRTKEGKRVTEHQWAVYDFTRTIPVGKVATYKSVCAALGEGSPRSVGNALRNNPFVPFVPCHRVVASNFFVGGFNGEWGTESGTKTQCRRKMEMLEAEGVTLTSQGYLFNPQETVWLPVEE</sequence>
<dbReference type="PANTHER" id="PTHR10815:SF13">
    <property type="entry name" value="METHYLATED-DNA--PROTEIN-CYSTEINE METHYLTRANSFERASE"/>
    <property type="match status" value="1"/>
</dbReference>
<dbReference type="SUPFAM" id="SSF46767">
    <property type="entry name" value="Methylated DNA-protein cysteine methyltransferase, C-terminal domain"/>
    <property type="match status" value="1"/>
</dbReference>
<evidence type="ECO:0000313" key="14">
    <source>
        <dbReference type="EMBL" id="KAL0948918.1"/>
    </source>
</evidence>
<dbReference type="InterPro" id="IPR014048">
    <property type="entry name" value="MethylDNA_cys_MeTrfase_DNA-bd"/>
</dbReference>
<comment type="catalytic activity">
    <reaction evidence="11">
        <text>a 6-O-methyl-2'-deoxyguanosine in DNA + L-cysteinyl-[protein] = S-methyl-L-cysteinyl-[protein] + a 2'-deoxyguanosine in DNA</text>
        <dbReference type="Rhea" id="RHEA:24000"/>
        <dbReference type="Rhea" id="RHEA-COMP:10131"/>
        <dbReference type="Rhea" id="RHEA-COMP:10132"/>
        <dbReference type="Rhea" id="RHEA-COMP:11367"/>
        <dbReference type="Rhea" id="RHEA-COMP:11368"/>
        <dbReference type="ChEBI" id="CHEBI:29950"/>
        <dbReference type="ChEBI" id="CHEBI:82612"/>
        <dbReference type="ChEBI" id="CHEBI:85445"/>
        <dbReference type="ChEBI" id="CHEBI:85448"/>
        <dbReference type="EC" id="2.1.1.63"/>
    </reaction>
</comment>
<evidence type="ECO:0000313" key="15">
    <source>
        <dbReference type="Proteomes" id="UP001556367"/>
    </source>
</evidence>
<evidence type="ECO:0000256" key="10">
    <source>
        <dbReference type="ARBA" id="ARBA00031621"/>
    </source>
</evidence>
<dbReference type="NCBIfam" id="TIGR00589">
    <property type="entry name" value="ogt"/>
    <property type="match status" value="1"/>
</dbReference>
<comment type="catalytic activity">
    <reaction evidence="1">
        <text>a 4-O-methyl-thymidine in DNA + L-cysteinyl-[protein] = a thymidine in DNA + S-methyl-L-cysteinyl-[protein]</text>
        <dbReference type="Rhea" id="RHEA:53428"/>
        <dbReference type="Rhea" id="RHEA-COMP:10131"/>
        <dbReference type="Rhea" id="RHEA-COMP:10132"/>
        <dbReference type="Rhea" id="RHEA-COMP:13555"/>
        <dbReference type="Rhea" id="RHEA-COMP:13556"/>
        <dbReference type="ChEBI" id="CHEBI:29950"/>
        <dbReference type="ChEBI" id="CHEBI:82612"/>
        <dbReference type="ChEBI" id="CHEBI:137386"/>
        <dbReference type="ChEBI" id="CHEBI:137387"/>
        <dbReference type="EC" id="2.1.1.63"/>
    </reaction>
</comment>
<feature type="compositionally biased region" description="Polar residues" evidence="12">
    <location>
        <begin position="27"/>
        <end position="44"/>
    </location>
</feature>
<name>A0ABR3IZZ7_9AGAR</name>
<organism evidence="14 15">
    <name type="scientific">Hohenbuehelia grisea</name>
    <dbReference type="NCBI Taxonomy" id="104357"/>
    <lineage>
        <taxon>Eukaryota</taxon>
        <taxon>Fungi</taxon>
        <taxon>Dikarya</taxon>
        <taxon>Basidiomycota</taxon>
        <taxon>Agaricomycotina</taxon>
        <taxon>Agaricomycetes</taxon>
        <taxon>Agaricomycetidae</taxon>
        <taxon>Agaricales</taxon>
        <taxon>Pleurotineae</taxon>
        <taxon>Pleurotaceae</taxon>
        <taxon>Hohenbuehelia</taxon>
    </lineage>
</organism>
<evidence type="ECO:0000256" key="8">
    <source>
        <dbReference type="ARBA" id="ARBA00023204"/>
    </source>
</evidence>
<evidence type="ECO:0000256" key="5">
    <source>
        <dbReference type="ARBA" id="ARBA00022603"/>
    </source>
</evidence>
<evidence type="ECO:0000256" key="6">
    <source>
        <dbReference type="ARBA" id="ARBA00022679"/>
    </source>
</evidence>
<dbReference type="InterPro" id="IPR036217">
    <property type="entry name" value="MethylDNA_cys_MeTrfase_DNAb"/>
</dbReference>
<feature type="domain" description="Methylated-DNA-[protein]-cysteine S-methyltransferase DNA binding" evidence="13">
    <location>
        <begin position="108"/>
        <end position="196"/>
    </location>
</feature>
<dbReference type="Gene3D" id="1.10.10.10">
    <property type="entry name" value="Winged helix-like DNA-binding domain superfamily/Winged helix DNA-binding domain"/>
    <property type="match status" value="1"/>
</dbReference>
<protein>
    <recommendedName>
        <fullName evidence="4">Methylated-DNA--protein-cysteine methyltransferase</fullName>
        <ecNumber evidence="3">2.1.1.63</ecNumber>
    </recommendedName>
    <alternativeName>
        <fullName evidence="9">6-O-methylguanine-DNA methyltransferase</fullName>
    </alternativeName>
    <alternativeName>
        <fullName evidence="10">O-6-methylguanine-DNA-alkyltransferase</fullName>
    </alternativeName>
</protein>
<comment type="caution">
    <text evidence="14">The sequence shown here is derived from an EMBL/GenBank/DDBJ whole genome shotgun (WGS) entry which is preliminary data.</text>
</comment>
<feature type="region of interest" description="Disordered" evidence="12">
    <location>
        <begin position="27"/>
        <end position="50"/>
    </location>
</feature>
<dbReference type="EMBL" id="JASNQZ010000012">
    <property type="protein sequence ID" value="KAL0948918.1"/>
    <property type="molecule type" value="Genomic_DNA"/>
</dbReference>
<dbReference type="InterPro" id="IPR036388">
    <property type="entry name" value="WH-like_DNA-bd_sf"/>
</dbReference>
<evidence type="ECO:0000256" key="7">
    <source>
        <dbReference type="ARBA" id="ARBA00022763"/>
    </source>
</evidence>
<evidence type="ECO:0000256" key="1">
    <source>
        <dbReference type="ARBA" id="ARBA00001286"/>
    </source>
</evidence>
<comment type="similarity">
    <text evidence="2">Belongs to the MGMT family.</text>
</comment>
<keyword evidence="6" id="KW-0808">Transferase</keyword>
<evidence type="ECO:0000256" key="9">
    <source>
        <dbReference type="ARBA" id="ARBA00030795"/>
    </source>
</evidence>
<gene>
    <name evidence="14" type="ORF">HGRIS_009027</name>
</gene>
<evidence type="ECO:0000256" key="12">
    <source>
        <dbReference type="SAM" id="MobiDB-lite"/>
    </source>
</evidence>
<proteinExistence type="inferred from homology"/>
<reference evidence="15" key="1">
    <citation type="submission" date="2024-06" db="EMBL/GenBank/DDBJ databases">
        <title>Multi-omics analyses provide insights into the biosynthesis of the anticancer antibiotic pleurotin in Hohenbuehelia grisea.</title>
        <authorList>
            <person name="Weaver J.A."/>
            <person name="Alberti F."/>
        </authorList>
    </citation>
    <scope>NUCLEOTIDE SEQUENCE [LARGE SCALE GENOMIC DNA]</scope>
    <source>
        <strain evidence="15">T-177</strain>
    </source>
</reference>
<dbReference type="EC" id="2.1.1.63" evidence="3"/>
<dbReference type="PROSITE" id="PS00374">
    <property type="entry name" value="MGMT"/>
    <property type="match status" value="1"/>
</dbReference>
<dbReference type="InterPro" id="IPR001497">
    <property type="entry name" value="MethylDNA_cys_MeTrfase_AS"/>
</dbReference>
<keyword evidence="7" id="KW-0227">DNA damage</keyword>
<keyword evidence="5" id="KW-0489">Methyltransferase</keyword>
<dbReference type="Proteomes" id="UP001556367">
    <property type="component" value="Unassembled WGS sequence"/>
</dbReference>
<keyword evidence="8" id="KW-0234">DNA repair</keyword>
<dbReference type="CDD" id="cd06445">
    <property type="entry name" value="ATase"/>
    <property type="match status" value="1"/>
</dbReference>
<keyword evidence="15" id="KW-1185">Reference proteome</keyword>
<dbReference type="Pfam" id="PF01035">
    <property type="entry name" value="DNA_binding_1"/>
    <property type="match status" value="1"/>
</dbReference>
<evidence type="ECO:0000256" key="3">
    <source>
        <dbReference type="ARBA" id="ARBA00011918"/>
    </source>
</evidence>
<evidence type="ECO:0000259" key="13">
    <source>
        <dbReference type="Pfam" id="PF01035"/>
    </source>
</evidence>
<evidence type="ECO:0000256" key="2">
    <source>
        <dbReference type="ARBA" id="ARBA00008711"/>
    </source>
</evidence>
<dbReference type="PANTHER" id="PTHR10815">
    <property type="entry name" value="METHYLATED-DNA--PROTEIN-CYSTEINE METHYLTRANSFERASE"/>
    <property type="match status" value="1"/>
</dbReference>
<evidence type="ECO:0000256" key="4">
    <source>
        <dbReference type="ARBA" id="ARBA00015377"/>
    </source>
</evidence>